<dbReference type="EMBL" id="BLTE01000013">
    <property type="protein sequence ID" value="GFK94929.1"/>
    <property type="molecule type" value="Genomic_DNA"/>
</dbReference>
<reference evidence="1 2" key="2">
    <citation type="submission" date="2020-05" db="EMBL/GenBank/DDBJ databases">
        <title>Draft genome sequence of Desulfovibrio sp. strainFSS-1.</title>
        <authorList>
            <person name="Shimoshige H."/>
            <person name="Kobayashi H."/>
            <person name="Maekawa T."/>
        </authorList>
    </citation>
    <scope>NUCLEOTIDE SEQUENCE [LARGE SCALE GENOMIC DNA]</scope>
    <source>
        <strain evidence="1 2">SIID29052-01</strain>
    </source>
</reference>
<dbReference type="Gene3D" id="3.90.550.10">
    <property type="entry name" value="Spore Coat Polysaccharide Biosynthesis Protein SpsA, Chain A"/>
    <property type="match status" value="1"/>
</dbReference>
<dbReference type="Pfam" id="PF02348">
    <property type="entry name" value="CTP_transf_3"/>
    <property type="match status" value="1"/>
</dbReference>
<dbReference type="PANTHER" id="PTHR21485">
    <property type="entry name" value="HAD SUPERFAMILY MEMBERS CMAS AND KDSC"/>
    <property type="match status" value="1"/>
</dbReference>
<dbReference type="EC" id="2.7.7.82" evidence="1"/>
<dbReference type="InterPro" id="IPR003329">
    <property type="entry name" value="Cytidylyl_trans"/>
</dbReference>
<dbReference type="PANTHER" id="PTHR21485:SF6">
    <property type="entry name" value="N-ACYLNEURAMINATE CYTIDYLYLTRANSFERASE-RELATED"/>
    <property type="match status" value="1"/>
</dbReference>
<gene>
    <name evidence="1" type="primary">neuA_2</name>
    <name evidence="1" type="ORF">NNJEOMEG_02777</name>
</gene>
<dbReference type="RefSeq" id="WP_235956968.1">
    <property type="nucleotide sequence ID" value="NZ_BLTE01000013.1"/>
</dbReference>
<keyword evidence="1" id="KW-0548">Nucleotidyltransferase</keyword>
<dbReference type="GO" id="GO:0008781">
    <property type="term" value="F:N-acylneuraminate cytidylyltransferase activity"/>
    <property type="evidence" value="ECO:0007669"/>
    <property type="project" value="TreeGrafter"/>
</dbReference>
<protein>
    <submittedName>
        <fullName evidence="1">CMP-N,N'-diacetyllegionaminic acid synthase</fullName>
        <ecNumber evidence="1">2.7.7.82</ecNumber>
    </submittedName>
</protein>
<proteinExistence type="predicted"/>
<keyword evidence="1" id="KW-0808">Transferase</keyword>
<keyword evidence="2" id="KW-1185">Reference proteome</keyword>
<dbReference type="SUPFAM" id="SSF53448">
    <property type="entry name" value="Nucleotide-diphospho-sugar transferases"/>
    <property type="match status" value="1"/>
</dbReference>
<sequence>MMLIDHKPQTVMAWIPARGGSKGLPGKALLDLNGRPVIAHTICAALESGLVDRVLVNTDDKEIRRVSLAWGAEVPFLRPASMAQDDSSLEEALHFQYEWLTRNEGAVPGVMIGMSPTHPFRLPGRLEAALRLAADRPDVMNVRGVVPLTRDPRNYWTLDAKGEALPFWGAHEEPPRGRVHQNLFSFNIVLDCRPHLPPQHCLPVAAALSPLEAVDLDEPKDMDLARLVAARGGPASARAGRAEGLGGYGGGSDRQGRDEGGFELFGKHFAAPERAEEPRILVHGDYPLLGESDIRAFAEATRGSDRMVVSGCEVDEDLHPYRLLVEDPRGYLRYAADIPQAVRGRRQAYPRVSRFAPGLVHVPSGMTAAGQPGCAAPLMWPMSREKLLDAADPLERLQIALHS</sequence>
<dbReference type="Proteomes" id="UP000494245">
    <property type="component" value="Unassembled WGS sequence"/>
</dbReference>
<evidence type="ECO:0000313" key="1">
    <source>
        <dbReference type="EMBL" id="GFK94929.1"/>
    </source>
</evidence>
<dbReference type="AlphaFoldDB" id="A0A6V8LY02"/>
<organism evidence="1 2">
    <name type="scientific">Fundidesulfovibrio magnetotacticus</name>
    <dbReference type="NCBI Taxonomy" id="2730080"/>
    <lineage>
        <taxon>Bacteria</taxon>
        <taxon>Pseudomonadati</taxon>
        <taxon>Thermodesulfobacteriota</taxon>
        <taxon>Desulfovibrionia</taxon>
        <taxon>Desulfovibrionales</taxon>
        <taxon>Desulfovibrionaceae</taxon>
        <taxon>Fundidesulfovibrio</taxon>
    </lineage>
</organism>
<comment type="caution">
    <text evidence="1">The sequence shown here is derived from an EMBL/GenBank/DDBJ whole genome shotgun (WGS) entry which is preliminary data.</text>
</comment>
<evidence type="ECO:0000313" key="2">
    <source>
        <dbReference type="Proteomes" id="UP000494245"/>
    </source>
</evidence>
<dbReference type="InterPro" id="IPR029044">
    <property type="entry name" value="Nucleotide-diphossugar_trans"/>
</dbReference>
<accession>A0A6V8LY02</accession>
<dbReference type="InterPro" id="IPR050793">
    <property type="entry name" value="CMP-NeuNAc_synthase"/>
</dbReference>
<reference evidence="1 2" key="1">
    <citation type="submission" date="2020-04" db="EMBL/GenBank/DDBJ databases">
        <authorList>
            <consortium name="Desulfovibrio sp. FSS-1 genome sequencing consortium"/>
            <person name="Shimoshige H."/>
            <person name="Kobayashi H."/>
            <person name="Maekawa T."/>
        </authorList>
    </citation>
    <scope>NUCLEOTIDE SEQUENCE [LARGE SCALE GENOMIC DNA]</scope>
    <source>
        <strain evidence="1 2">SIID29052-01</strain>
    </source>
</reference>
<name>A0A6V8LY02_9BACT</name>